<dbReference type="KEGG" id="bgo:BM43_5705"/>
<evidence type="ECO:0008006" key="3">
    <source>
        <dbReference type="Google" id="ProtNLM"/>
    </source>
</evidence>
<dbReference type="InterPro" id="IPR016039">
    <property type="entry name" value="Thiolase-like"/>
</dbReference>
<sequence length="371" mass="38438">MSLSRHHAARHGARGGTPAAALAARPALTLSGGVLVLPAAVAFGTVQAQERHPGYRHLLLPQARFARPCDAPGHLAPAGRARLHVAPPGRSLADLAADAALDLRDQLGSLRLARSTHVVVASCALDERIGASVVGRMQCELGLRDAAPLALGQNGTLGWYGALDLLDGMLDEGEQALVILSDKWLHPFVRQFGDLVGYGDAAAALLVSREAGAPREPVRAGGQGANWGELRGVALEFGPAIADPWCAAPEALREALTPLAARAIRRALEQARTPADTLDWCVPPGFDPAFVARVADAAAIPAGARVRHELAGHLSSSDSAASLIQLAASLDEGERRSVLVWDAALHGAAAAAVYDVTGGLHAALDIEGEAR</sequence>
<evidence type="ECO:0000313" key="2">
    <source>
        <dbReference type="Proteomes" id="UP000029590"/>
    </source>
</evidence>
<protein>
    <recommendedName>
        <fullName evidence="3">3-oxoacyl-ACP synthase</fullName>
    </recommendedName>
</protein>
<organism evidence="1 2">
    <name type="scientific">Burkholderia gladioli</name>
    <name type="common">Pseudomonas marginata</name>
    <name type="synonym">Phytomonas marginata</name>
    <dbReference type="NCBI Taxonomy" id="28095"/>
    <lineage>
        <taxon>Bacteria</taxon>
        <taxon>Pseudomonadati</taxon>
        <taxon>Pseudomonadota</taxon>
        <taxon>Betaproteobacteria</taxon>
        <taxon>Burkholderiales</taxon>
        <taxon>Burkholderiaceae</taxon>
        <taxon>Burkholderia</taxon>
    </lineage>
</organism>
<accession>A0AAW3F340</accession>
<dbReference type="Gene3D" id="3.40.47.10">
    <property type="match status" value="2"/>
</dbReference>
<dbReference type="EMBL" id="JPGG01000016">
    <property type="protein sequence ID" value="KGC15329.1"/>
    <property type="molecule type" value="Genomic_DNA"/>
</dbReference>
<evidence type="ECO:0000313" key="1">
    <source>
        <dbReference type="EMBL" id="KGC15329.1"/>
    </source>
</evidence>
<dbReference type="Proteomes" id="UP000029590">
    <property type="component" value="Unassembled WGS sequence"/>
</dbReference>
<gene>
    <name evidence="1" type="ORF">DM48_2060</name>
</gene>
<dbReference type="GO" id="GO:0016746">
    <property type="term" value="F:acyltransferase activity"/>
    <property type="evidence" value="ECO:0007669"/>
    <property type="project" value="InterPro"/>
</dbReference>
<comment type="caution">
    <text evidence="1">The sequence shown here is derived from an EMBL/GenBank/DDBJ whole genome shotgun (WGS) entry which is preliminary data.</text>
</comment>
<name>A0AAW3F340_BURGA</name>
<reference evidence="1 2" key="1">
    <citation type="submission" date="2014-04" db="EMBL/GenBank/DDBJ databases">
        <authorList>
            <person name="Bishop-Lilly K.A."/>
            <person name="Broomall S.M."/>
            <person name="Chain P.S."/>
            <person name="Chertkov O."/>
            <person name="Coyne S.R."/>
            <person name="Daligault H.E."/>
            <person name="Davenport K.W."/>
            <person name="Erkkila T."/>
            <person name="Frey K.G."/>
            <person name="Gibbons H.S."/>
            <person name="Gu W."/>
            <person name="Jaissle J."/>
            <person name="Johnson S.L."/>
            <person name="Koroleva G.I."/>
            <person name="Ladner J.T."/>
            <person name="Lo C.-C."/>
            <person name="Minogue T.D."/>
            <person name="Munk C."/>
            <person name="Palacios G.F."/>
            <person name="Redden C.L."/>
            <person name="Rosenzweig C.N."/>
            <person name="Scholz M.B."/>
            <person name="Teshima H."/>
            <person name="Xu Y."/>
        </authorList>
    </citation>
    <scope>NUCLEOTIDE SEQUENCE [LARGE SCALE GENOMIC DNA]</scope>
    <source>
        <strain evidence="2">gladioli</strain>
    </source>
</reference>
<dbReference type="AlphaFoldDB" id="A0AAW3F340"/>
<dbReference type="SUPFAM" id="SSF53901">
    <property type="entry name" value="Thiolase-like"/>
    <property type="match status" value="2"/>
</dbReference>
<proteinExistence type="predicted"/>
<dbReference type="RefSeq" id="WP_230676416.1">
    <property type="nucleotide sequence ID" value="NZ_CADEVY010000001.1"/>
</dbReference>